<sequence length="411" mass="46273">MCRLNVIQMMSPLHGEEKVRMSLSSTYEFFNNHFKVNYLTYEDITPEWKPVEGELTVVWVMTGGVEGKFKRIYNWLPKPIVLLAEDINNSLAASLEIISFVNEAKKDKVYLLYGEKNSVLKKITILCKIVNLLNGLKESRIGSIGGPSEWLIASTIDYFEVKSFWGVDIVDIKLEELYDLLTNNKLEGYDGYFERAIKKIEPTEEDISKAHGIYAALKILVERYKLNALSLKCFDLLMKFNTTGCLALSRLTDEGIIAGCEGDLPSTFSMLLSYLLTGKIPFMANPSSINEEKNSIIFAHCTVPTKAVRNYILRSHFESGIGVGVQGEFEKGPITIIKVGGKNLSKIFFAAGEVIDNPRSEERCRTQIEVVLKDKIEYFTSNPLGNHQIIIPGDHTEILKELVSFKGLSKV</sequence>
<dbReference type="PANTHER" id="PTHR36120:SF2">
    <property type="entry name" value="FUCOSE ISOMERASE"/>
    <property type="match status" value="1"/>
</dbReference>
<comment type="caution">
    <text evidence="4">The sequence shown here is derived from an EMBL/GenBank/DDBJ whole genome shotgun (WGS) entry which is preliminary data.</text>
</comment>
<reference evidence="4 6" key="2">
    <citation type="submission" date="2019-03" db="EMBL/GenBank/DDBJ databases">
        <title>Genomic Encyclopedia of Type Strains, Phase IV (KMG-IV): sequencing the most valuable type-strain genomes for metagenomic binning, comparative biology and taxonomic classification.</title>
        <authorList>
            <person name="Goeker M."/>
        </authorList>
    </citation>
    <scope>NUCLEOTIDE SEQUENCE [LARGE SCALE GENOMIC DNA]</scope>
    <source>
        <strain evidence="4 6">DSM 13054</strain>
    </source>
</reference>
<evidence type="ECO:0000313" key="3">
    <source>
        <dbReference type="EMBL" id="HBT50203.1"/>
    </source>
</evidence>
<evidence type="ECO:0000256" key="2">
    <source>
        <dbReference type="ARBA" id="ARBA00023277"/>
    </source>
</evidence>
<keyword evidence="1 4" id="KW-0413">Isomerase</keyword>
<evidence type="ECO:0000313" key="5">
    <source>
        <dbReference type="Proteomes" id="UP000264445"/>
    </source>
</evidence>
<proteinExistence type="predicted"/>
<evidence type="ECO:0000256" key="1">
    <source>
        <dbReference type="ARBA" id="ARBA00023235"/>
    </source>
</evidence>
<evidence type="ECO:0000313" key="6">
    <source>
        <dbReference type="Proteomes" id="UP000294886"/>
    </source>
</evidence>
<keyword evidence="2" id="KW-0119">Carbohydrate metabolism</keyword>
<dbReference type="SUPFAM" id="SSF53743">
    <property type="entry name" value="FucI/AraA N-terminal and middle domains"/>
    <property type="match status" value="1"/>
</dbReference>
<dbReference type="GO" id="GO:0005996">
    <property type="term" value="P:monosaccharide metabolic process"/>
    <property type="evidence" value="ECO:0007669"/>
    <property type="project" value="InterPro"/>
</dbReference>
<dbReference type="AlphaFoldDB" id="A0A101E675"/>
<name>A0A101E675_9THEO</name>
<protein>
    <submittedName>
        <fullName evidence="3 4">Fucose isomerase</fullName>
    </submittedName>
</protein>
<dbReference type="InterPro" id="IPR009015">
    <property type="entry name" value="Fucose_isomerase_N/cen_sf"/>
</dbReference>
<dbReference type="EMBL" id="SLWU01000016">
    <property type="protein sequence ID" value="TCO63253.1"/>
    <property type="molecule type" value="Genomic_DNA"/>
</dbReference>
<evidence type="ECO:0000313" key="4">
    <source>
        <dbReference type="EMBL" id="TCO63253.1"/>
    </source>
</evidence>
<dbReference type="RefSeq" id="WP_132039985.1">
    <property type="nucleotide sequence ID" value="NZ_DOLB01000157.1"/>
</dbReference>
<reference evidence="3 5" key="1">
    <citation type="journal article" date="2018" name="Nat. Biotechnol.">
        <title>A standardized bacterial taxonomy based on genome phylogeny substantially revises the tree of life.</title>
        <authorList>
            <person name="Parks D.H."/>
            <person name="Chuvochina M."/>
            <person name="Waite D.W."/>
            <person name="Rinke C."/>
            <person name="Skarshewski A."/>
            <person name="Chaumeil P.A."/>
            <person name="Hugenholtz P."/>
        </authorList>
    </citation>
    <scope>NUCLEOTIDE SEQUENCE [LARGE SCALE GENOMIC DNA]</scope>
    <source>
        <strain evidence="3">UBA12544</strain>
    </source>
</reference>
<gene>
    <name evidence="3" type="ORF">DEA61_10580</name>
    <name evidence="4" type="ORF">EV203_11627</name>
</gene>
<dbReference type="Proteomes" id="UP000294886">
    <property type="component" value="Unassembled WGS sequence"/>
</dbReference>
<dbReference type="Proteomes" id="UP000264445">
    <property type="component" value="Unassembled WGS sequence"/>
</dbReference>
<organism evidence="4 6">
    <name type="scientific">Caldanaerobacter subterraneus</name>
    <dbReference type="NCBI Taxonomy" id="911092"/>
    <lineage>
        <taxon>Bacteria</taxon>
        <taxon>Bacillati</taxon>
        <taxon>Bacillota</taxon>
        <taxon>Clostridia</taxon>
        <taxon>Thermoanaerobacterales</taxon>
        <taxon>Thermoanaerobacteraceae</taxon>
        <taxon>Caldanaerobacter</taxon>
    </lineage>
</organism>
<dbReference type="GO" id="GO:0005737">
    <property type="term" value="C:cytoplasm"/>
    <property type="evidence" value="ECO:0007669"/>
    <property type="project" value="InterPro"/>
</dbReference>
<dbReference type="PANTHER" id="PTHR36120">
    <property type="entry name" value="FUCOSE ISOMERASE"/>
    <property type="match status" value="1"/>
</dbReference>
<dbReference type="GO" id="GO:0016861">
    <property type="term" value="F:intramolecular oxidoreductase activity, interconverting aldoses and ketoses"/>
    <property type="evidence" value="ECO:0007669"/>
    <property type="project" value="InterPro"/>
</dbReference>
<accession>A0A101E675</accession>
<dbReference type="EMBL" id="DOLB01000157">
    <property type="protein sequence ID" value="HBT50203.1"/>
    <property type="molecule type" value="Genomic_DNA"/>
</dbReference>